<keyword evidence="2" id="KW-1185">Reference proteome</keyword>
<dbReference type="EMBL" id="VJMJ01000089">
    <property type="protein sequence ID" value="KAF0736411.1"/>
    <property type="molecule type" value="Genomic_DNA"/>
</dbReference>
<evidence type="ECO:0008006" key="3">
    <source>
        <dbReference type="Google" id="ProtNLM"/>
    </source>
</evidence>
<reference evidence="1 2" key="1">
    <citation type="submission" date="2019-07" db="EMBL/GenBank/DDBJ databases">
        <title>Genomics analysis of Aphanomyces spp. identifies a new class of oomycete effector associated with host adaptation.</title>
        <authorList>
            <person name="Gaulin E."/>
        </authorList>
    </citation>
    <scope>NUCLEOTIDE SEQUENCE [LARGE SCALE GENOMIC DNA]</scope>
    <source>
        <strain evidence="1 2">ATCC 201684</strain>
    </source>
</reference>
<dbReference type="Proteomes" id="UP000481153">
    <property type="component" value="Unassembled WGS sequence"/>
</dbReference>
<protein>
    <recommendedName>
        <fullName evidence="3">Alpha 1,4-glycosyltransferase domain-containing protein</fullName>
    </recommendedName>
</protein>
<dbReference type="GO" id="GO:0000009">
    <property type="term" value="F:alpha-1,6-mannosyltransferase activity"/>
    <property type="evidence" value="ECO:0007669"/>
    <property type="project" value="InterPro"/>
</dbReference>
<sequence length="214" mass="24322">MYYESDYLPILQADMLKMFSVYYLGGVAVDLDVEALKPFPSQWTGPNTALATCDVVLGIEADCYDDICVKSMRRKGQIQNWAMYARRPRSTFLGELLDFTVDRYERFYVPHGPNETVEVQEIAGSGVIADFVQLYGNFSQPHYLNETATGGPSLMSDKRSVLRIKKYNEEVCIVGSRYTGGGCSRWSECLVNHHFEGSWKKPWKKPPLYNLIAT</sequence>
<organism evidence="1 2">
    <name type="scientific">Aphanomyces euteiches</name>
    <dbReference type="NCBI Taxonomy" id="100861"/>
    <lineage>
        <taxon>Eukaryota</taxon>
        <taxon>Sar</taxon>
        <taxon>Stramenopiles</taxon>
        <taxon>Oomycota</taxon>
        <taxon>Saprolegniomycetes</taxon>
        <taxon>Saprolegniales</taxon>
        <taxon>Verrucalvaceae</taxon>
        <taxon>Aphanomyces</taxon>
    </lineage>
</organism>
<comment type="caution">
    <text evidence="1">The sequence shown here is derived from an EMBL/GenBank/DDBJ whole genome shotgun (WGS) entry which is preliminary data.</text>
</comment>
<dbReference type="PANTHER" id="PTHR31834">
    <property type="entry name" value="INITIATION-SPECIFIC ALPHA-1,6-MANNOSYLTRANSFERASE"/>
    <property type="match status" value="1"/>
</dbReference>
<dbReference type="AlphaFoldDB" id="A0A6G0X8N8"/>
<evidence type="ECO:0000313" key="2">
    <source>
        <dbReference type="Proteomes" id="UP000481153"/>
    </source>
</evidence>
<dbReference type="InterPro" id="IPR039367">
    <property type="entry name" value="Och1-like"/>
</dbReference>
<dbReference type="GO" id="GO:0006487">
    <property type="term" value="P:protein N-linked glycosylation"/>
    <property type="evidence" value="ECO:0007669"/>
    <property type="project" value="TreeGrafter"/>
</dbReference>
<dbReference type="Gene3D" id="3.90.550.20">
    <property type="match status" value="1"/>
</dbReference>
<proteinExistence type="predicted"/>
<gene>
    <name evidence="1" type="ORF">Ae201684_007430</name>
</gene>
<dbReference type="GO" id="GO:0000136">
    <property type="term" value="C:mannan polymerase complex"/>
    <property type="evidence" value="ECO:0007669"/>
    <property type="project" value="TreeGrafter"/>
</dbReference>
<evidence type="ECO:0000313" key="1">
    <source>
        <dbReference type="EMBL" id="KAF0736411.1"/>
    </source>
</evidence>
<accession>A0A6G0X8N8</accession>
<name>A0A6G0X8N8_9STRA</name>
<dbReference type="PANTHER" id="PTHR31834:SF1">
    <property type="entry name" value="INITIATION-SPECIFIC ALPHA-1,6-MANNOSYLTRANSFERASE"/>
    <property type="match status" value="1"/>
</dbReference>
<dbReference type="VEuPathDB" id="FungiDB:AeMF1_004518"/>